<accession>A0A7Y9K2E5</accession>
<reference evidence="3 4" key="2">
    <citation type="submission" date="2020-08" db="EMBL/GenBank/DDBJ databases">
        <title>The Agave Microbiome: Exploring the role of microbial communities in plant adaptations to desert environments.</title>
        <authorList>
            <person name="Partida-Martinez L.P."/>
        </authorList>
    </citation>
    <scope>NUCLEOTIDE SEQUENCE [LARGE SCALE GENOMIC DNA]</scope>
    <source>
        <strain evidence="3 4">AS2.3</strain>
    </source>
</reference>
<reference evidence="3 4" key="1">
    <citation type="submission" date="2020-07" db="EMBL/GenBank/DDBJ databases">
        <authorList>
            <person name="Partida-Martinez L."/>
            <person name="Huntemann M."/>
            <person name="Clum A."/>
            <person name="Wang J."/>
            <person name="Palaniappan K."/>
            <person name="Ritter S."/>
            <person name="Chen I.-M."/>
            <person name="Stamatis D."/>
            <person name="Reddy T."/>
            <person name="O'Malley R."/>
            <person name="Daum C."/>
            <person name="Shapiro N."/>
            <person name="Ivanova N."/>
            <person name="Kyrpides N."/>
            <person name="Woyke T."/>
        </authorList>
    </citation>
    <scope>NUCLEOTIDE SEQUENCE [LARGE SCALE GENOMIC DNA]</scope>
    <source>
        <strain evidence="3 4">AS2.3</strain>
    </source>
</reference>
<dbReference type="PROSITE" id="PS52015">
    <property type="entry name" value="TONB_CTD"/>
    <property type="match status" value="1"/>
</dbReference>
<organism evidence="3 4">
    <name type="scientific">Sphingomonas melonis</name>
    <dbReference type="NCBI Taxonomy" id="152682"/>
    <lineage>
        <taxon>Bacteria</taxon>
        <taxon>Pseudomonadati</taxon>
        <taxon>Pseudomonadota</taxon>
        <taxon>Alphaproteobacteria</taxon>
        <taxon>Sphingomonadales</taxon>
        <taxon>Sphingomonadaceae</taxon>
        <taxon>Sphingomonas</taxon>
    </lineage>
</organism>
<keyword evidence="1" id="KW-0732">Signal</keyword>
<dbReference type="EMBL" id="JACCBY010000002">
    <property type="protein sequence ID" value="NYD89914.1"/>
    <property type="molecule type" value="Genomic_DNA"/>
</dbReference>
<evidence type="ECO:0000256" key="1">
    <source>
        <dbReference type="SAM" id="SignalP"/>
    </source>
</evidence>
<gene>
    <name evidence="3" type="ORF">HD841_001694</name>
</gene>
<evidence type="ECO:0000259" key="2">
    <source>
        <dbReference type="PROSITE" id="PS52015"/>
    </source>
</evidence>
<comment type="caution">
    <text evidence="3">The sequence shown here is derived from an EMBL/GenBank/DDBJ whole genome shotgun (WGS) entry which is preliminary data.</text>
</comment>
<dbReference type="Gene3D" id="3.30.2420.10">
    <property type="entry name" value="TonB"/>
    <property type="match status" value="1"/>
</dbReference>
<dbReference type="SUPFAM" id="SSF74653">
    <property type="entry name" value="TolA/TonB C-terminal domain"/>
    <property type="match status" value="2"/>
</dbReference>
<name>A0A7Y9K2E5_9SPHN</name>
<dbReference type="RefSeq" id="WP_179508413.1">
    <property type="nucleotide sequence ID" value="NZ_JACCBY010000002.1"/>
</dbReference>
<feature type="signal peptide" evidence="1">
    <location>
        <begin position="1"/>
        <end position="20"/>
    </location>
</feature>
<sequence length="366" mass="39335">MITLVTVSALAASAPMSVPAPPTSPAGQALVSWAMSPVLCRGQGDTVRAERVVRAADPDRALGWGDVAGFRPVTLDFRIDPTGRPLSITRTVTGYVPFADDVVPAFAASRFAPGAARTRCTVTFTARHEAIGTASRADLIAYTLVPGAAPPRGLWDRIRPDNSTCTDPAPDVLLRAFPDFKALPDQPGYRSWTMVGYDLDRAGKPIRPHMIADSGAAGFDAAAVRAVARSRFERGARTGCFYPYWKAPATLPAPVPPEEDSVRPADATCPKEHDFDRKPVLRYPEPYNRRHIEGWAIIAFDVASWGATGNIRTLAAEPASDFGEAATAMIGNLTFKPSPHGYTGCIERVIYRIHKPGDPVRSADAD</sequence>
<feature type="domain" description="TonB C-terminal" evidence="2">
    <location>
        <begin position="268"/>
        <end position="364"/>
    </location>
</feature>
<evidence type="ECO:0000313" key="3">
    <source>
        <dbReference type="EMBL" id="NYD89914.1"/>
    </source>
</evidence>
<dbReference type="Pfam" id="PF03544">
    <property type="entry name" value="TonB_C"/>
    <property type="match status" value="1"/>
</dbReference>
<dbReference type="Proteomes" id="UP000517753">
    <property type="component" value="Unassembled WGS sequence"/>
</dbReference>
<dbReference type="InterPro" id="IPR037682">
    <property type="entry name" value="TonB_C"/>
</dbReference>
<keyword evidence="4" id="KW-1185">Reference proteome</keyword>
<feature type="chain" id="PRO_5031168352" evidence="1">
    <location>
        <begin position="21"/>
        <end position="366"/>
    </location>
</feature>
<evidence type="ECO:0000313" key="4">
    <source>
        <dbReference type="Proteomes" id="UP000517753"/>
    </source>
</evidence>
<protein>
    <submittedName>
        <fullName evidence="3">TonB family protein</fullName>
    </submittedName>
</protein>
<dbReference type="GO" id="GO:0055085">
    <property type="term" value="P:transmembrane transport"/>
    <property type="evidence" value="ECO:0007669"/>
    <property type="project" value="InterPro"/>
</dbReference>
<proteinExistence type="predicted"/>
<dbReference type="AlphaFoldDB" id="A0A7Y9K2E5"/>